<reference evidence="10" key="1">
    <citation type="journal article" date="2020" name="Stud. Mycol.">
        <title>101 Dothideomycetes genomes: a test case for predicting lifestyles and emergence of pathogens.</title>
        <authorList>
            <person name="Haridas S."/>
            <person name="Albert R."/>
            <person name="Binder M."/>
            <person name="Bloem J."/>
            <person name="Labutti K."/>
            <person name="Salamov A."/>
            <person name="Andreopoulos B."/>
            <person name="Baker S."/>
            <person name="Barry K."/>
            <person name="Bills G."/>
            <person name="Bluhm B."/>
            <person name="Cannon C."/>
            <person name="Castanera R."/>
            <person name="Culley D."/>
            <person name="Daum C."/>
            <person name="Ezra D."/>
            <person name="Gonzalez J."/>
            <person name="Henrissat B."/>
            <person name="Kuo A."/>
            <person name="Liang C."/>
            <person name="Lipzen A."/>
            <person name="Lutzoni F."/>
            <person name="Magnuson J."/>
            <person name="Mondo S."/>
            <person name="Nolan M."/>
            <person name="Ohm R."/>
            <person name="Pangilinan J."/>
            <person name="Park H.-J."/>
            <person name="Ramirez L."/>
            <person name="Alfaro M."/>
            <person name="Sun H."/>
            <person name="Tritt A."/>
            <person name="Yoshinaga Y."/>
            <person name="Zwiers L.-H."/>
            <person name="Turgeon B."/>
            <person name="Goodwin S."/>
            <person name="Spatafora J."/>
            <person name="Crous P."/>
            <person name="Grigoriev I."/>
        </authorList>
    </citation>
    <scope>NUCLEOTIDE SEQUENCE</scope>
    <source>
        <strain evidence="10">ATCC 36951</strain>
    </source>
</reference>
<dbReference type="InterPro" id="IPR001138">
    <property type="entry name" value="Zn2Cys6_DnaBD"/>
</dbReference>
<dbReference type="SUPFAM" id="SSF57701">
    <property type="entry name" value="Zn2/Cys6 DNA-binding domain"/>
    <property type="match status" value="1"/>
</dbReference>
<dbReference type="InterPro" id="IPR036236">
    <property type="entry name" value="Znf_C2H2_sf"/>
</dbReference>
<evidence type="ECO:0000256" key="5">
    <source>
        <dbReference type="ARBA" id="ARBA00023242"/>
    </source>
</evidence>
<dbReference type="PROSITE" id="PS00463">
    <property type="entry name" value="ZN2_CY6_FUNGAL_1"/>
    <property type="match status" value="1"/>
</dbReference>
<dbReference type="CDD" id="cd12148">
    <property type="entry name" value="fungal_TF_MHR"/>
    <property type="match status" value="1"/>
</dbReference>
<dbReference type="Pfam" id="PF04082">
    <property type="entry name" value="Fungal_trans"/>
    <property type="match status" value="1"/>
</dbReference>
<dbReference type="CDD" id="cd00067">
    <property type="entry name" value="GAL4"/>
    <property type="match status" value="1"/>
</dbReference>
<dbReference type="GO" id="GO:0006351">
    <property type="term" value="P:DNA-templated transcription"/>
    <property type="evidence" value="ECO:0007669"/>
    <property type="project" value="InterPro"/>
</dbReference>
<feature type="domain" description="C2H2-type" evidence="9">
    <location>
        <begin position="2"/>
        <end position="29"/>
    </location>
</feature>
<protein>
    <recommendedName>
        <fullName evidence="12">Transcription factor Bmr1</fullName>
    </recommendedName>
</protein>
<evidence type="ECO:0000256" key="7">
    <source>
        <dbReference type="SAM" id="MobiDB-lite"/>
    </source>
</evidence>
<dbReference type="GO" id="GO:0008270">
    <property type="term" value="F:zinc ion binding"/>
    <property type="evidence" value="ECO:0007669"/>
    <property type="project" value="UniProtKB-KW"/>
</dbReference>
<feature type="domain" description="Zn(2)-C6 fungal-type" evidence="8">
    <location>
        <begin position="78"/>
        <end position="107"/>
    </location>
</feature>
<dbReference type="GO" id="GO:0000981">
    <property type="term" value="F:DNA-binding transcription factor activity, RNA polymerase II-specific"/>
    <property type="evidence" value="ECO:0007669"/>
    <property type="project" value="InterPro"/>
</dbReference>
<dbReference type="PANTHER" id="PTHR47660">
    <property type="entry name" value="TRANSCRIPTION FACTOR WITH C2H2 AND ZN(2)-CYS(6) DNA BINDING DOMAIN (EUROFUNG)-RELATED-RELATED"/>
    <property type="match status" value="1"/>
</dbReference>
<keyword evidence="11" id="KW-1185">Reference proteome</keyword>
<dbReference type="PANTHER" id="PTHR47660:SF2">
    <property type="entry name" value="TRANSCRIPTION FACTOR WITH C2H2 AND ZN(2)-CYS(6) DNA BINDING DOMAIN (EUROFUNG)"/>
    <property type="match status" value="1"/>
</dbReference>
<keyword evidence="4" id="KW-0804">Transcription</keyword>
<proteinExistence type="predicted"/>
<dbReference type="Gene3D" id="4.10.240.10">
    <property type="entry name" value="Zn(2)-C6 fungal-type DNA-binding domain"/>
    <property type="match status" value="1"/>
</dbReference>
<dbReference type="InterPro" id="IPR007219">
    <property type="entry name" value="XnlR_reg_dom"/>
</dbReference>
<feature type="compositionally biased region" description="Polar residues" evidence="7">
    <location>
        <begin position="145"/>
        <end position="157"/>
    </location>
</feature>
<dbReference type="InterPro" id="IPR036864">
    <property type="entry name" value="Zn2-C6_fun-type_DNA-bd_sf"/>
</dbReference>
<dbReference type="AlphaFoldDB" id="A0A6A6CU37"/>
<dbReference type="PROSITE" id="PS50048">
    <property type="entry name" value="ZN2_CY6_FUNGAL_2"/>
    <property type="match status" value="1"/>
</dbReference>
<feature type="domain" description="C2H2-type" evidence="9">
    <location>
        <begin position="30"/>
        <end position="57"/>
    </location>
</feature>
<evidence type="ECO:0000256" key="3">
    <source>
        <dbReference type="ARBA" id="ARBA00023015"/>
    </source>
</evidence>
<dbReference type="Pfam" id="PF00096">
    <property type="entry name" value="zf-C2H2"/>
    <property type="match status" value="2"/>
</dbReference>
<name>A0A6A6CU37_ZASCE</name>
<dbReference type="SMART" id="SM00066">
    <property type="entry name" value="GAL4"/>
    <property type="match status" value="1"/>
</dbReference>
<accession>A0A6A6CU37</accession>
<dbReference type="GO" id="GO:0003677">
    <property type="term" value="F:DNA binding"/>
    <property type="evidence" value="ECO:0007669"/>
    <property type="project" value="InterPro"/>
</dbReference>
<keyword evidence="6" id="KW-0863">Zinc-finger</keyword>
<dbReference type="Gene3D" id="3.30.160.60">
    <property type="entry name" value="Classic Zinc Finger"/>
    <property type="match status" value="2"/>
</dbReference>
<evidence type="ECO:0000256" key="1">
    <source>
        <dbReference type="ARBA" id="ARBA00022723"/>
    </source>
</evidence>
<dbReference type="OrthoDB" id="40579at2759"/>
<evidence type="ECO:0000313" key="10">
    <source>
        <dbReference type="EMBL" id="KAF2170664.1"/>
    </source>
</evidence>
<evidence type="ECO:0008006" key="12">
    <source>
        <dbReference type="Google" id="ProtNLM"/>
    </source>
</evidence>
<dbReference type="PROSITE" id="PS00028">
    <property type="entry name" value="ZINC_FINGER_C2H2_1"/>
    <property type="match status" value="2"/>
</dbReference>
<evidence type="ECO:0000313" key="11">
    <source>
        <dbReference type="Proteomes" id="UP000799537"/>
    </source>
</evidence>
<dbReference type="Pfam" id="PF00172">
    <property type="entry name" value="Zn_clus"/>
    <property type="match status" value="1"/>
</dbReference>
<dbReference type="Proteomes" id="UP000799537">
    <property type="component" value="Unassembled WGS sequence"/>
</dbReference>
<evidence type="ECO:0000256" key="6">
    <source>
        <dbReference type="PROSITE-ProRule" id="PRU00042"/>
    </source>
</evidence>
<evidence type="ECO:0000256" key="4">
    <source>
        <dbReference type="ARBA" id="ARBA00023163"/>
    </source>
</evidence>
<dbReference type="SUPFAM" id="SSF57667">
    <property type="entry name" value="beta-beta-alpha zinc fingers"/>
    <property type="match status" value="1"/>
</dbReference>
<keyword evidence="1" id="KW-0479">Metal-binding</keyword>
<evidence type="ECO:0000259" key="8">
    <source>
        <dbReference type="PROSITE" id="PS50048"/>
    </source>
</evidence>
<dbReference type="GeneID" id="54558227"/>
<feature type="region of interest" description="Disordered" evidence="7">
    <location>
        <begin position="133"/>
        <end position="204"/>
    </location>
</feature>
<dbReference type="SMART" id="SM00355">
    <property type="entry name" value="ZnF_C2H2"/>
    <property type="match status" value="2"/>
</dbReference>
<keyword evidence="5" id="KW-0539">Nucleus</keyword>
<sequence length="981" mass="109863">MVFCTYCGQSFTRDEHLERHILTHTNVKPFKCFTCHMSFARRDLLQRHYTVHGRDQNQQEIPAANGMIPKSAGRTPIACSNCAKTKTKCDKKFPCSRCAGRNLRCTLRPTRRASKNASRVGIPPEGAVAMPPGMQQPGGIVEHGNVQQPQHPNTSPQQQPPVIKPASPKNMTTIQEEKTAAAPPVVDGPPSQFVDQQPTSGPTPPHNFSPPMPNGFVNNTPLSGYNEFSNMSKDSSDAGSSPDFMLDWSQMQMPIGYDGMVQPHMLMNTTDMRFDPNLPLAPHNDGMLTIMPDVANGMAPLITPLETPKMERAFSDLELGSSAAAFHPNRHASMHSMASVHTPPTDQNDEMPAIIASQDAWSVFRCTPIMPSTACPKTAKLNLERLEETLRNHEGWSTWSPQWHEDDLAGGDHLTVMQLHESTRDKLLAITQSFLHKALEIHREGHHTHHTAGSGHHTPNSYGSNFVLLPPARVLEFFLRSYANCFERYYPLTSRGILDANELMHCYNDRASSLLVLMMIAQGAMNIPSTEARMLTGGLTEACRISLFDLIERNIIMSGDPIVLHAALLFTVQAAWSGDKWQMDIAMGQRGMYFAMLRHSGILEKLTTQSNTVNHQANTDHLWSEWIQNESRSRLIYSWVMVDQDLALFHDTAPLFSVTEFGAPMPDADRLWHAKSAAEWSSIFEQVHEFSGGYSSVGSGARPLSLRDLFRHFLDDEMIPLGIEMTPLQLRLLLHPLQSLVCQYSQLLSCFSEAGSKNAPRAVSASSTRSRLQEVQSLLQRWFDLAERYLKANPMCPMMQTNLVIFHLISLNAVTNFPEIERLARREGFDGTYQQLVWMHKRCITDVEEAVFHCGQVFRLIRAMPRAIRPPWWAGAIYRVALILWTDSLTHKETVSPSNNGMFPVPGPSFAIDALAADHPLIVRYLTKREGVPCVTKRDGSQMTLDRAYPVLHHCIEVIDEGASTRFSDGIRSKLERLSRG</sequence>
<evidence type="ECO:0000259" key="9">
    <source>
        <dbReference type="PROSITE" id="PS50157"/>
    </source>
</evidence>
<dbReference type="RefSeq" id="XP_033671553.1">
    <property type="nucleotide sequence ID" value="XM_033804955.1"/>
</dbReference>
<organism evidence="10 11">
    <name type="scientific">Zasmidium cellare ATCC 36951</name>
    <dbReference type="NCBI Taxonomy" id="1080233"/>
    <lineage>
        <taxon>Eukaryota</taxon>
        <taxon>Fungi</taxon>
        <taxon>Dikarya</taxon>
        <taxon>Ascomycota</taxon>
        <taxon>Pezizomycotina</taxon>
        <taxon>Dothideomycetes</taxon>
        <taxon>Dothideomycetidae</taxon>
        <taxon>Mycosphaerellales</taxon>
        <taxon>Mycosphaerellaceae</taxon>
        <taxon>Zasmidium</taxon>
    </lineage>
</organism>
<dbReference type="PROSITE" id="PS50157">
    <property type="entry name" value="ZINC_FINGER_C2H2_2"/>
    <property type="match status" value="2"/>
</dbReference>
<keyword evidence="2" id="KW-0862">Zinc</keyword>
<gene>
    <name evidence="10" type="ORF">M409DRAFT_19479</name>
</gene>
<dbReference type="InterPro" id="IPR013087">
    <property type="entry name" value="Znf_C2H2_type"/>
</dbReference>
<keyword evidence="3" id="KW-0805">Transcription regulation</keyword>
<evidence type="ECO:0000256" key="2">
    <source>
        <dbReference type="ARBA" id="ARBA00022833"/>
    </source>
</evidence>
<dbReference type="EMBL" id="ML993585">
    <property type="protein sequence ID" value="KAF2170664.1"/>
    <property type="molecule type" value="Genomic_DNA"/>
</dbReference>